<dbReference type="InterPro" id="IPR018076">
    <property type="entry name" value="T2SS_GspF_dom"/>
</dbReference>
<dbReference type="Pfam" id="PF00482">
    <property type="entry name" value="T2SSF"/>
    <property type="match status" value="1"/>
</dbReference>
<reference evidence="8" key="1">
    <citation type="submission" date="2020-04" db="EMBL/GenBank/DDBJ databases">
        <title>Deep metagenomics examines the oral microbiome during advanced dental caries in children, revealing novel taxa and co-occurrences with host molecules.</title>
        <authorList>
            <person name="Baker J.L."/>
            <person name="Morton J.T."/>
            <person name="Dinis M."/>
            <person name="Alvarez R."/>
            <person name="Tran N.C."/>
            <person name="Knight R."/>
            <person name="Edlund A."/>
        </authorList>
    </citation>
    <scope>NUCLEOTIDE SEQUENCE</scope>
    <source>
        <strain evidence="8">JCVI_30_bin.13</strain>
    </source>
</reference>
<dbReference type="PANTHER" id="PTHR35007">
    <property type="entry name" value="INTEGRAL MEMBRANE PROTEIN-RELATED"/>
    <property type="match status" value="1"/>
</dbReference>
<feature type="transmembrane region" description="Helical" evidence="6">
    <location>
        <begin position="6"/>
        <end position="27"/>
    </location>
</feature>
<feature type="transmembrane region" description="Helical" evidence="6">
    <location>
        <begin position="230"/>
        <end position="252"/>
    </location>
</feature>
<keyword evidence="2" id="KW-1003">Cell membrane</keyword>
<comment type="subcellular location">
    <subcellularLocation>
        <location evidence="1">Cell membrane</location>
        <topology evidence="1">Multi-pass membrane protein</topology>
    </subcellularLocation>
</comment>
<keyword evidence="5 6" id="KW-0472">Membrane</keyword>
<evidence type="ECO:0000256" key="2">
    <source>
        <dbReference type="ARBA" id="ARBA00022475"/>
    </source>
</evidence>
<feature type="transmembrane region" description="Helical" evidence="6">
    <location>
        <begin position="82"/>
        <end position="100"/>
    </location>
</feature>
<evidence type="ECO:0000259" key="7">
    <source>
        <dbReference type="Pfam" id="PF00482"/>
    </source>
</evidence>
<name>A0A929RQ16_9ACTO</name>
<keyword evidence="3 6" id="KW-0812">Transmembrane</keyword>
<gene>
    <name evidence="8" type="ORF">HXK09_07490</name>
</gene>
<organism evidence="8 9">
    <name type="scientific">Actinomyces bouchesdurhonensis</name>
    <dbReference type="NCBI Taxonomy" id="1852361"/>
    <lineage>
        <taxon>Bacteria</taxon>
        <taxon>Bacillati</taxon>
        <taxon>Actinomycetota</taxon>
        <taxon>Actinomycetes</taxon>
        <taxon>Actinomycetales</taxon>
        <taxon>Actinomycetaceae</taxon>
        <taxon>Actinomyces</taxon>
    </lineage>
</organism>
<proteinExistence type="predicted"/>
<dbReference type="Proteomes" id="UP000759246">
    <property type="component" value="Unassembled WGS sequence"/>
</dbReference>
<keyword evidence="4 6" id="KW-1133">Transmembrane helix</keyword>
<sequence>MGATVIALSCGLVFGIGLVLALSPLLSPPPERSVWGPWKRLSEDVERARVPGLSAAGLVLLSLALCAVVAAVVFIVTGAWPVAVIMSVGVAFLPYAWVVSRVAGRTKTVRAAWPEVIDSMISGVRAGTSLPQVLCDLADEGPAPVRFAFDAFSRDYAAHGRFASALDRMKDEVRDPVADRIVEALRVARSVGGADLTRLLQDLATLLREDARVRGELEARQSWTVGAARLGVAAPWIVLLLLSGGGASANVWNSPGGIAVLFGGAGVCVIAYLAMKALARLSADPRHLGGQR</sequence>
<protein>
    <submittedName>
        <fullName evidence="8">Type II secretion system F family protein</fullName>
    </submittedName>
</protein>
<dbReference type="GO" id="GO:0005886">
    <property type="term" value="C:plasma membrane"/>
    <property type="evidence" value="ECO:0007669"/>
    <property type="project" value="UniProtKB-SubCell"/>
</dbReference>
<comment type="caution">
    <text evidence="8">The sequence shown here is derived from an EMBL/GenBank/DDBJ whole genome shotgun (WGS) entry which is preliminary data.</text>
</comment>
<evidence type="ECO:0000313" key="8">
    <source>
        <dbReference type="EMBL" id="MBF0966978.1"/>
    </source>
</evidence>
<evidence type="ECO:0000313" key="9">
    <source>
        <dbReference type="Proteomes" id="UP000759246"/>
    </source>
</evidence>
<evidence type="ECO:0000256" key="3">
    <source>
        <dbReference type="ARBA" id="ARBA00022692"/>
    </source>
</evidence>
<evidence type="ECO:0000256" key="1">
    <source>
        <dbReference type="ARBA" id="ARBA00004651"/>
    </source>
</evidence>
<feature type="transmembrane region" description="Helical" evidence="6">
    <location>
        <begin position="48"/>
        <end position="76"/>
    </location>
</feature>
<feature type="transmembrane region" description="Helical" evidence="6">
    <location>
        <begin position="258"/>
        <end position="279"/>
    </location>
</feature>
<dbReference type="EMBL" id="JABZGF010000265">
    <property type="protein sequence ID" value="MBF0966978.1"/>
    <property type="molecule type" value="Genomic_DNA"/>
</dbReference>
<evidence type="ECO:0000256" key="6">
    <source>
        <dbReference type="SAM" id="Phobius"/>
    </source>
</evidence>
<dbReference type="AlphaFoldDB" id="A0A929RQ16"/>
<accession>A0A929RQ16</accession>
<evidence type="ECO:0000256" key="4">
    <source>
        <dbReference type="ARBA" id="ARBA00022989"/>
    </source>
</evidence>
<feature type="domain" description="Type II secretion system protein GspF" evidence="7">
    <location>
        <begin position="117"/>
        <end position="242"/>
    </location>
</feature>
<evidence type="ECO:0000256" key="5">
    <source>
        <dbReference type="ARBA" id="ARBA00023136"/>
    </source>
</evidence>
<dbReference type="PANTHER" id="PTHR35007:SF3">
    <property type="entry name" value="POSSIBLE CONSERVED ALANINE RICH MEMBRANE PROTEIN"/>
    <property type="match status" value="1"/>
</dbReference>